<proteinExistence type="predicted"/>
<comment type="caution">
    <text evidence="1">The sequence shown here is derived from an EMBL/GenBank/DDBJ whole genome shotgun (WGS) entry which is preliminary data.</text>
</comment>
<evidence type="ECO:0000313" key="1">
    <source>
        <dbReference type="EMBL" id="TWU13771.1"/>
    </source>
</evidence>
<dbReference type="SUPFAM" id="SSF69304">
    <property type="entry name" value="Tricorn protease N-terminal domain"/>
    <property type="match status" value="1"/>
</dbReference>
<keyword evidence="2" id="KW-1185">Reference proteome</keyword>
<evidence type="ECO:0000313" key="2">
    <source>
        <dbReference type="Proteomes" id="UP000320735"/>
    </source>
</evidence>
<gene>
    <name evidence="1" type="ORF">CA54_26060</name>
</gene>
<dbReference type="PROSITE" id="PS51318">
    <property type="entry name" value="TAT"/>
    <property type="match status" value="1"/>
</dbReference>
<dbReference type="AlphaFoldDB" id="A0A5C6BQU1"/>
<protein>
    <recommendedName>
        <fullName evidence="3">Twin-arginine translocation signal domain-containing protein</fullName>
    </recommendedName>
</protein>
<reference evidence="1 2" key="1">
    <citation type="submission" date="2019-02" db="EMBL/GenBank/DDBJ databases">
        <title>Deep-cultivation of Planctomycetes and their phenomic and genomic characterization uncovers novel biology.</title>
        <authorList>
            <person name="Wiegand S."/>
            <person name="Jogler M."/>
            <person name="Boedeker C."/>
            <person name="Pinto D."/>
            <person name="Vollmers J."/>
            <person name="Rivas-Marin E."/>
            <person name="Kohn T."/>
            <person name="Peeters S.H."/>
            <person name="Heuer A."/>
            <person name="Rast P."/>
            <person name="Oberbeckmann S."/>
            <person name="Bunk B."/>
            <person name="Jeske O."/>
            <person name="Meyerdierks A."/>
            <person name="Storesund J.E."/>
            <person name="Kallscheuer N."/>
            <person name="Luecker S."/>
            <person name="Lage O.M."/>
            <person name="Pohl T."/>
            <person name="Merkel B.J."/>
            <person name="Hornburger P."/>
            <person name="Mueller R.-W."/>
            <person name="Bruemmer F."/>
            <person name="Labrenz M."/>
            <person name="Spormann A.M."/>
            <person name="Op Den Camp H."/>
            <person name="Overmann J."/>
            <person name="Amann R."/>
            <person name="Jetten M.S.M."/>
            <person name="Mascher T."/>
            <person name="Medema M.H."/>
            <person name="Devos D.P."/>
            <person name="Kaster A.-K."/>
            <person name="Ovreas L."/>
            <person name="Rohde M."/>
            <person name="Galperin M.Y."/>
            <person name="Jogler C."/>
        </authorList>
    </citation>
    <scope>NUCLEOTIDE SEQUENCE [LARGE SCALE GENOMIC DNA]</scope>
    <source>
        <strain evidence="1 2">CA54</strain>
    </source>
</reference>
<evidence type="ECO:0008006" key="3">
    <source>
        <dbReference type="Google" id="ProtNLM"/>
    </source>
</evidence>
<dbReference type="EMBL" id="SJPP01000001">
    <property type="protein sequence ID" value="TWU13771.1"/>
    <property type="molecule type" value="Genomic_DNA"/>
</dbReference>
<name>A0A5C6BQU1_9PLAN</name>
<dbReference type="Proteomes" id="UP000320735">
    <property type="component" value="Unassembled WGS sequence"/>
</dbReference>
<dbReference type="InterPro" id="IPR015943">
    <property type="entry name" value="WD40/YVTN_repeat-like_dom_sf"/>
</dbReference>
<accession>A0A5C6BQU1</accession>
<sequence>MTMNHPNLATNFADQCSPYNRRQFLKTAAAAGLSITAVTSGLQAAAPQELPPTRTITRGPKYHWFGYYDKLEFDPSGRYVLGMEVDFEHRSPRADDEIKIGMVDLQDNDRWIELGSSTAWGWQQGCMLQWRPGSDREIVWNDRDDGRYVCRIMDVFSRKQRTIDQAIYALSPDGRSAVGLDFARVNDVRPGYGYVGIPDSNADELAPSDSGIYRVDLETGESQTIIPIAEALKTVDKKEWNPECKHYFNHLLVNPDGTRFIMLHRWQYPDGHRRTRMLTANTDGKDLRIVDDNGLTSHFIWRDPNTILAYSEQQPHGRGFFLFQDETGGEAEFIGKGILKRDGHCSYLPGDEWILNDTYPDSNRNQMPHLFHIATGKVVPLGYFRSAPEYKGEWRCDTHPRFSPDGTKVVVDTPHGGHGRQLHLIDIGGIVS</sequence>
<dbReference type="InterPro" id="IPR006311">
    <property type="entry name" value="TAT_signal"/>
</dbReference>
<dbReference type="Gene3D" id="2.130.10.10">
    <property type="entry name" value="YVTN repeat-like/Quinoprotein amine dehydrogenase"/>
    <property type="match status" value="1"/>
</dbReference>
<organism evidence="1 2">
    <name type="scientific">Symmachiella macrocystis</name>
    <dbReference type="NCBI Taxonomy" id="2527985"/>
    <lineage>
        <taxon>Bacteria</taxon>
        <taxon>Pseudomonadati</taxon>
        <taxon>Planctomycetota</taxon>
        <taxon>Planctomycetia</taxon>
        <taxon>Planctomycetales</taxon>
        <taxon>Planctomycetaceae</taxon>
        <taxon>Symmachiella</taxon>
    </lineage>
</organism>